<evidence type="ECO:0000313" key="3">
    <source>
        <dbReference type="Proteomes" id="UP000566995"/>
    </source>
</evidence>
<dbReference type="Proteomes" id="UP000566995">
    <property type="component" value="Unassembled WGS sequence"/>
</dbReference>
<feature type="compositionally biased region" description="Low complexity" evidence="1">
    <location>
        <begin position="70"/>
        <end position="82"/>
    </location>
</feature>
<evidence type="ECO:0000313" key="2">
    <source>
        <dbReference type="EMBL" id="MBB4864831.1"/>
    </source>
</evidence>
<name>A0A7W7P1S5_PSENT</name>
<comment type="caution">
    <text evidence="2">The sequence shown here is derived from an EMBL/GenBank/DDBJ whole genome shotgun (WGS) entry which is preliminary data.</text>
</comment>
<feature type="compositionally biased region" description="Basic and acidic residues" evidence="1">
    <location>
        <begin position="116"/>
        <end position="129"/>
    </location>
</feature>
<feature type="region of interest" description="Disordered" evidence="1">
    <location>
        <begin position="1"/>
        <end position="91"/>
    </location>
</feature>
<proteinExistence type="predicted"/>
<sequence length="149" mass="15068">MHVGQHGAAEGQQGDGRHGAGQEGQPEGLADADDMDADDHCEQADAHWPAAEAEHRLHVGGEEVGGRAGADGQRQRAGGADQITDEGPEGQLGVCEYAAGMGPRGGKFAHAQRQAAAEHGHQQGGDEHVGPAAAGQPVVPAGELPGDDQ</sequence>
<feature type="compositionally biased region" description="Basic and acidic residues" evidence="1">
    <location>
        <begin position="52"/>
        <end position="65"/>
    </location>
</feature>
<dbReference type="AlphaFoldDB" id="A0A7W7P1S5"/>
<gene>
    <name evidence="2" type="ORF">HNP46_003703</name>
</gene>
<organism evidence="2 3">
    <name type="scientific">Pseudomonas nitroreducens</name>
    <dbReference type="NCBI Taxonomy" id="46680"/>
    <lineage>
        <taxon>Bacteria</taxon>
        <taxon>Pseudomonadati</taxon>
        <taxon>Pseudomonadota</taxon>
        <taxon>Gammaproteobacteria</taxon>
        <taxon>Pseudomonadales</taxon>
        <taxon>Pseudomonadaceae</taxon>
        <taxon>Pseudomonas</taxon>
    </lineage>
</organism>
<feature type="region of interest" description="Disordered" evidence="1">
    <location>
        <begin position="104"/>
        <end position="149"/>
    </location>
</feature>
<dbReference type="EMBL" id="JACHLI010000014">
    <property type="protein sequence ID" value="MBB4864831.1"/>
    <property type="molecule type" value="Genomic_DNA"/>
</dbReference>
<evidence type="ECO:0000256" key="1">
    <source>
        <dbReference type="SAM" id="MobiDB-lite"/>
    </source>
</evidence>
<feature type="compositionally biased region" description="Low complexity" evidence="1">
    <location>
        <begin position="130"/>
        <end position="142"/>
    </location>
</feature>
<protein>
    <submittedName>
        <fullName evidence="2">Uncharacterized protein</fullName>
    </submittedName>
</protein>
<reference evidence="2 3" key="1">
    <citation type="submission" date="2020-08" db="EMBL/GenBank/DDBJ databases">
        <title>Functional genomics of gut bacteria from endangered species of beetles.</title>
        <authorList>
            <person name="Carlos-Shanley C."/>
        </authorList>
    </citation>
    <scope>NUCLEOTIDE SEQUENCE [LARGE SCALE GENOMIC DNA]</scope>
    <source>
        <strain evidence="2 3">S00179</strain>
    </source>
</reference>
<accession>A0A7W7P1S5</accession>